<accession>A0A2V4XBA5</accession>
<dbReference type="Proteomes" id="UP000248054">
    <property type="component" value="Unassembled WGS sequence"/>
</dbReference>
<organism evidence="1 2">
    <name type="scientific">Winogradskyella epiphytica</name>
    <dbReference type="NCBI Taxonomy" id="262005"/>
    <lineage>
        <taxon>Bacteria</taxon>
        <taxon>Pseudomonadati</taxon>
        <taxon>Bacteroidota</taxon>
        <taxon>Flavobacteriia</taxon>
        <taxon>Flavobacteriales</taxon>
        <taxon>Flavobacteriaceae</taxon>
        <taxon>Winogradskyella</taxon>
    </lineage>
</organism>
<reference evidence="1 2" key="1">
    <citation type="submission" date="2018-06" db="EMBL/GenBank/DDBJ databases">
        <title>Genomic Encyclopedia of Type Strains, Phase III (KMG-III): the genomes of soil and plant-associated and newly described type strains.</title>
        <authorList>
            <person name="Whitman W."/>
        </authorList>
    </citation>
    <scope>NUCLEOTIDE SEQUENCE [LARGE SCALE GENOMIC DNA]</scope>
    <source>
        <strain evidence="1 2">CECT 7945</strain>
    </source>
</reference>
<evidence type="ECO:0000313" key="2">
    <source>
        <dbReference type="Proteomes" id="UP000248054"/>
    </source>
</evidence>
<sequence length="188" mass="22033">MKPEIIINDINSFGGSDLANYLGYLEDNNINISDYNETLKSKLQKTEFPYDIYILSEILLDKKKNKSFIESELNSKILKWDTGNWGNKFWNLIKTEKLNVEQPIFFEFKNGIKKYNFEQFLKTKIQNNELGQNPLLFLNDKLTNYEDGNLNSILKEYEIIQIDFIPKKESVRLFGKRGIDGKISVITQ</sequence>
<protein>
    <submittedName>
        <fullName evidence="1">Uncharacterized protein</fullName>
    </submittedName>
</protein>
<proteinExistence type="predicted"/>
<keyword evidence="2" id="KW-1185">Reference proteome</keyword>
<evidence type="ECO:0000313" key="1">
    <source>
        <dbReference type="EMBL" id="PYE78495.1"/>
    </source>
</evidence>
<comment type="caution">
    <text evidence="1">The sequence shown here is derived from an EMBL/GenBank/DDBJ whole genome shotgun (WGS) entry which is preliminary data.</text>
</comment>
<gene>
    <name evidence="1" type="ORF">DFQ11_1294</name>
</gene>
<dbReference type="EMBL" id="QJTD01000029">
    <property type="protein sequence ID" value="PYE78495.1"/>
    <property type="molecule type" value="Genomic_DNA"/>
</dbReference>
<name>A0A2V4XBA5_9FLAO</name>
<dbReference type="AlphaFoldDB" id="A0A2V4XBA5"/>